<dbReference type="PANTHER" id="PTHR10775">
    <property type="entry name" value="OS08G0208400 PROTEIN"/>
    <property type="match status" value="1"/>
</dbReference>
<dbReference type="PANTHER" id="PTHR10775:SF177">
    <property type="entry name" value="TNP2, PARTIAL"/>
    <property type="match status" value="1"/>
</dbReference>
<dbReference type="AlphaFoldDB" id="A0A811MDZ8"/>
<dbReference type="InterPro" id="IPR004242">
    <property type="entry name" value="Transposase_21"/>
</dbReference>
<dbReference type="Pfam" id="PF02992">
    <property type="entry name" value="Transposase_21"/>
    <property type="match status" value="1"/>
</dbReference>
<sequence>MSIEDRSWMRMAKYTAEWQKGFKDFIQNTFGGTSKEGTAPCSCAHCRCMSYRNKKDVQCHLVLRGFDESFIEEGNAKDLVACPQEDNPAEGEYDDGETGDAPASKELISALIRGAIHGELTGSGDEEPNESAKNFFKLLTEAQKELYPGCKEATKVSFIIRIYQMKCMHGFSNNGIQSILDLFALFHPEIPDTLDKVRKVVPDLGLNYQKIHACVNDCVLFHGDYADLDTCPTCGQSRWKGTDSSEDAESSSTCGGQKHFPRKILWYFPLTPRLQRLFMRESTSTLMRWHKEGLMRDGKMRQPVDSLAWKHLDALEEEFASHPQYLWLKFGCKHCYLGHRRFLPQNHRWRRNKSSFNNNVETREAPVPLTGEEVLQQYDSFEQPKFGQGTRKRKQCEEETRWHNWRKKSVFFQLSYWEKLLIRHNLDVMHIEKNIGESILGTLLGIDGKCKDGEKARLDLQNLGIRKDQHPKVENGNVFQTIDYSKKGCKVETIPSLELKQMQHYIITNCDEAAPWIDLHKEELKKITTHGVERRHMDQFVGWFERKMNELYEEGGISDTLYALSRGPDPQVHVFNRFFYVKGAKKSEWSTVVRMKPRNLFSMPEPLDTKNEGQLDIDSLEVGVEAMNISSQNEDLLSWRRTDLEGVTGDAAVIENALRVPEPCDEDLVDEDDDTDDTYVDDGYVAPVNSLGTSLDDEFFV</sequence>
<dbReference type="EMBL" id="CAJGYO010000001">
    <property type="protein sequence ID" value="CAD6205169.1"/>
    <property type="molecule type" value="Genomic_DNA"/>
</dbReference>
<keyword evidence="3" id="KW-1185">Reference proteome</keyword>
<organism evidence="2 3">
    <name type="scientific">Miscanthus lutarioriparius</name>
    <dbReference type="NCBI Taxonomy" id="422564"/>
    <lineage>
        <taxon>Eukaryota</taxon>
        <taxon>Viridiplantae</taxon>
        <taxon>Streptophyta</taxon>
        <taxon>Embryophyta</taxon>
        <taxon>Tracheophyta</taxon>
        <taxon>Spermatophyta</taxon>
        <taxon>Magnoliopsida</taxon>
        <taxon>Liliopsida</taxon>
        <taxon>Poales</taxon>
        <taxon>Poaceae</taxon>
        <taxon>PACMAD clade</taxon>
        <taxon>Panicoideae</taxon>
        <taxon>Andropogonodae</taxon>
        <taxon>Andropogoneae</taxon>
        <taxon>Saccharinae</taxon>
        <taxon>Miscanthus</taxon>
    </lineage>
</organism>
<dbReference type="InterPro" id="IPR029480">
    <property type="entry name" value="Transpos_assoc"/>
</dbReference>
<evidence type="ECO:0000313" key="2">
    <source>
        <dbReference type="EMBL" id="CAD6205169.1"/>
    </source>
</evidence>
<comment type="caution">
    <text evidence="2">The sequence shown here is derived from an EMBL/GenBank/DDBJ whole genome shotgun (WGS) entry which is preliminary data.</text>
</comment>
<feature type="domain" description="Transposase-associated" evidence="1">
    <location>
        <begin position="6"/>
        <end position="70"/>
    </location>
</feature>
<protein>
    <recommendedName>
        <fullName evidence="1">Transposase-associated domain-containing protein</fullName>
    </recommendedName>
</protein>
<gene>
    <name evidence="2" type="ORF">NCGR_LOCUS3002</name>
</gene>
<accession>A0A811MDZ8</accession>
<dbReference type="OrthoDB" id="783900at2759"/>
<evidence type="ECO:0000259" key="1">
    <source>
        <dbReference type="Pfam" id="PF13963"/>
    </source>
</evidence>
<dbReference type="Pfam" id="PF13963">
    <property type="entry name" value="Transpos_assoc"/>
    <property type="match status" value="1"/>
</dbReference>
<proteinExistence type="predicted"/>
<evidence type="ECO:0000313" key="3">
    <source>
        <dbReference type="Proteomes" id="UP000604825"/>
    </source>
</evidence>
<dbReference type="Proteomes" id="UP000604825">
    <property type="component" value="Unassembled WGS sequence"/>
</dbReference>
<name>A0A811MDZ8_9POAL</name>
<reference evidence="2" key="1">
    <citation type="submission" date="2020-10" db="EMBL/GenBank/DDBJ databases">
        <authorList>
            <person name="Han B."/>
            <person name="Lu T."/>
            <person name="Zhao Q."/>
            <person name="Huang X."/>
            <person name="Zhao Y."/>
        </authorList>
    </citation>
    <scope>NUCLEOTIDE SEQUENCE</scope>
</reference>